<reference evidence="8 9" key="1">
    <citation type="submission" date="2024-08" db="EMBL/GenBank/DDBJ databases">
        <authorList>
            <person name="Cucini C."/>
            <person name="Frati F."/>
        </authorList>
    </citation>
    <scope>NUCLEOTIDE SEQUENCE [LARGE SCALE GENOMIC DNA]</scope>
</reference>
<keyword evidence="9" id="KW-1185">Reference proteome</keyword>
<dbReference type="InterPro" id="IPR005225">
    <property type="entry name" value="Small_GTP-bd"/>
</dbReference>
<dbReference type="SUPFAM" id="SSF52540">
    <property type="entry name" value="P-loop containing nucleoside triphosphate hydrolases"/>
    <property type="match status" value="2"/>
</dbReference>
<evidence type="ECO:0000256" key="1">
    <source>
        <dbReference type="ARBA" id="ARBA00006270"/>
    </source>
</evidence>
<organism evidence="8 9">
    <name type="scientific">Orchesella dallaii</name>
    <dbReference type="NCBI Taxonomy" id="48710"/>
    <lineage>
        <taxon>Eukaryota</taxon>
        <taxon>Metazoa</taxon>
        <taxon>Ecdysozoa</taxon>
        <taxon>Arthropoda</taxon>
        <taxon>Hexapoda</taxon>
        <taxon>Collembola</taxon>
        <taxon>Entomobryomorpha</taxon>
        <taxon>Entomobryoidea</taxon>
        <taxon>Orchesellidae</taxon>
        <taxon>Orchesellinae</taxon>
        <taxon>Orchesella</taxon>
    </lineage>
</organism>
<feature type="region of interest" description="Disordered" evidence="6">
    <location>
        <begin position="65"/>
        <end position="94"/>
    </location>
</feature>
<dbReference type="NCBIfam" id="TIGR00231">
    <property type="entry name" value="small_GTP"/>
    <property type="match status" value="2"/>
</dbReference>
<feature type="compositionally biased region" description="Polar residues" evidence="6">
    <location>
        <begin position="81"/>
        <end position="94"/>
    </location>
</feature>
<accession>A0ABP1PQW9</accession>
<evidence type="ECO:0000256" key="5">
    <source>
        <dbReference type="PROSITE-ProRule" id="PRU00175"/>
    </source>
</evidence>
<evidence type="ECO:0000259" key="7">
    <source>
        <dbReference type="PROSITE" id="PS50089"/>
    </source>
</evidence>
<dbReference type="SMART" id="SM00174">
    <property type="entry name" value="RHO"/>
    <property type="match status" value="1"/>
</dbReference>
<dbReference type="Gene3D" id="3.40.50.300">
    <property type="entry name" value="P-loop containing nucleotide triphosphate hydrolases"/>
    <property type="match status" value="2"/>
</dbReference>
<dbReference type="PROSITE" id="PS51419">
    <property type="entry name" value="RAB"/>
    <property type="match status" value="2"/>
</dbReference>
<dbReference type="SUPFAM" id="SSF57850">
    <property type="entry name" value="RING/U-box"/>
    <property type="match status" value="2"/>
</dbReference>
<feature type="compositionally biased region" description="Low complexity" evidence="6">
    <location>
        <begin position="66"/>
        <end position="80"/>
    </location>
</feature>
<dbReference type="PROSITE" id="PS51421">
    <property type="entry name" value="RAS"/>
    <property type="match status" value="2"/>
</dbReference>
<dbReference type="SMART" id="SM00176">
    <property type="entry name" value="RAN"/>
    <property type="match status" value="1"/>
</dbReference>
<name>A0ABP1PQW9_9HEXA</name>
<evidence type="ECO:0000256" key="4">
    <source>
        <dbReference type="ARBA" id="ARBA00022833"/>
    </source>
</evidence>
<gene>
    <name evidence="8" type="ORF">ODALV1_LOCUS2712</name>
</gene>
<dbReference type="InterPro" id="IPR001806">
    <property type="entry name" value="Small_GTPase"/>
</dbReference>
<keyword evidence="3 5" id="KW-0863">Zinc-finger</keyword>
<keyword evidence="3 5" id="KW-0479">Metal-binding</keyword>
<dbReference type="InterPro" id="IPR027417">
    <property type="entry name" value="P-loop_NTPase"/>
</dbReference>
<dbReference type="SMART" id="SM00175">
    <property type="entry name" value="RAB"/>
    <property type="match status" value="2"/>
</dbReference>
<dbReference type="Proteomes" id="UP001642540">
    <property type="component" value="Unassembled WGS sequence"/>
</dbReference>
<evidence type="ECO:0000256" key="2">
    <source>
        <dbReference type="ARBA" id="ARBA00022741"/>
    </source>
</evidence>
<dbReference type="SMART" id="SM00184">
    <property type="entry name" value="RING"/>
    <property type="match status" value="2"/>
</dbReference>
<comment type="similarity">
    <text evidence="1">Belongs to the small GTPase superfamily. Rab family.</text>
</comment>
<keyword evidence="2" id="KW-0547">Nucleotide-binding</keyword>
<dbReference type="CDD" id="cd16448">
    <property type="entry name" value="RING-H2"/>
    <property type="match status" value="1"/>
</dbReference>
<evidence type="ECO:0000256" key="3">
    <source>
        <dbReference type="ARBA" id="ARBA00022771"/>
    </source>
</evidence>
<dbReference type="PANTHER" id="PTHR47978">
    <property type="match status" value="1"/>
</dbReference>
<dbReference type="CDD" id="cd00154">
    <property type="entry name" value="Rab"/>
    <property type="match status" value="2"/>
</dbReference>
<sequence length="647" mass="72406">MDNVVCPLCLYFDPEIFGDFFVVAVCGHMFHKQCILKILQRSMNQCPLGCAQRIEEQSLRRVYGVGSSKTIPSSRKSSGSDLNQPSSNSPTPGQNFLMNNPIGLASVDYSFKIVLLGEPGVGKTSLIRRFSDNTYSDSVNATPGVDLVRKVINIGGCTTQLIIWDTAGQETYRSIIPACVRDVQGIIFAYDITNLDSFHSVASWVNFANKNGPQESIKILVGNKSDQEAYRSVDPRCGKMTADIMKISFFETSAKDSVNVEAVFRAIGAKILESEWILANEETTWQQNSICLHDDPPEEITTNLGGLFRTGITADDLHTPRAHSPNSKHDRNKCAGGVRYNDQLVTSNNGHVFHYCCLCNWMTGPGRSSLCPICDEDLEKQTFMPLSFVKKSAPPPVPFSSQHLSTPPPVVRHEARSSQSTTVDKGPDYFRESSDYSFKIVILGDFNVGKSSLLQRYADEKFDPNKVTTVGCDLRVQFVHVAGKRIRLNLWDTAGQERHRAIVDIYLRRADGIIFCFDITDLHSFISLRSWYDFAMQYLPRDTVKIIAGTKADLWSQRVVHTAQLKTLSERWNAQYLYTSAKDATNVEVVFRSLTALILEKRIPNNFYQPTAPLPEPSSGEEVIKLTNKPSKKQKKKLQMVTKSCCE</sequence>
<evidence type="ECO:0000256" key="6">
    <source>
        <dbReference type="SAM" id="MobiDB-lite"/>
    </source>
</evidence>
<dbReference type="SMART" id="SM00173">
    <property type="entry name" value="RAS"/>
    <property type="match status" value="2"/>
</dbReference>
<dbReference type="Pfam" id="PF00071">
    <property type="entry name" value="Ras"/>
    <property type="match status" value="2"/>
</dbReference>
<protein>
    <recommendedName>
        <fullName evidence="7">RING-type domain-containing protein</fullName>
    </recommendedName>
</protein>
<proteinExistence type="inferred from homology"/>
<dbReference type="EMBL" id="CAXLJM020000007">
    <property type="protein sequence ID" value="CAL8073802.1"/>
    <property type="molecule type" value="Genomic_DNA"/>
</dbReference>
<dbReference type="InterPro" id="IPR001841">
    <property type="entry name" value="Znf_RING"/>
</dbReference>
<feature type="region of interest" description="Disordered" evidence="6">
    <location>
        <begin position="397"/>
        <end position="428"/>
    </location>
</feature>
<feature type="domain" description="RING-type" evidence="7">
    <location>
        <begin position="6"/>
        <end position="48"/>
    </location>
</feature>
<dbReference type="PRINTS" id="PR00449">
    <property type="entry name" value="RASTRNSFRMNG"/>
</dbReference>
<comment type="caution">
    <text evidence="8">The sequence shown here is derived from an EMBL/GenBank/DDBJ whole genome shotgun (WGS) entry which is preliminary data.</text>
</comment>
<dbReference type="PROSITE" id="PS50089">
    <property type="entry name" value="ZF_RING_2"/>
    <property type="match status" value="1"/>
</dbReference>
<dbReference type="InterPro" id="IPR013083">
    <property type="entry name" value="Znf_RING/FYVE/PHD"/>
</dbReference>
<dbReference type="Gene3D" id="3.30.40.10">
    <property type="entry name" value="Zinc/RING finger domain, C3HC4 (zinc finger)"/>
    <property type="match status" value="2"/>
</dbReference>
<evidence type="ECO:0000313" key="9">
    <source>
        <dbReference type="Proteomes" id="UP001642540"/>
    </source>
</evidence>
<keyword evidence="4" id="KW-0862">Zinc</keyword>
<evidence type="ECO:0000313" key="8">
    <source>
        <dbReference type="EMBL" id="CAL8073802.1"/>
    </source>
</evidence>